<protein>
    <recommendedName>
        <fullName evidence="3">TIGR02444 family protein</fullName>
    </recommendedName>
</protein>
<proteinExistence type="predicted"/>
<organism evidence="1 2">
    <name type="scientific">Idiomarina xiamenensis 10-D-4</name>
    <dbReference type="NCBI Taxonomy" id="740709"/>
    <lineage>
        <taxon>Bacteria</taxon>
        <taxon>Pseudomonadati</taxon>
        <taxon>Pseudomonadota</taxon>
        <taxon>Gammaproteobacteria</taxon>
        <taxon>Alteromonadales</taxon>
        <taxon>Idiomarinaceae</taxon>
        <taxon>Idiomarina</taxon>
    </lineage>
</organism>
<evidence type="ECO:0000313" key="2">
    <source>
        <dbReference type="Proteomes" id="UP000014115"/>
    </source>
</evidence>
<keyword evidence="2" id="KW-1185">Reference proteome</keyword>
<dbReference type="InterPro" id="IPR012659">
    <property type="entry name" value="CHP02444"/>
</dbReference>
<dbReference type="eggNOG" id="COG5589">
    <property type="taxonomic scope" value="Bacteria"/>
</dbReference>
<evidence type="ECO:0008006" key="3">
    <source>
        <dbReference type="Google" id="ProtNLM"/>
    </source>
</evidence>
<comment type="caution">
    <text evidence="1">The sequence shown here is derived from an EMBL/GenBank/DDBJ whole genome shotgun (WGS) entry which is preliminary data.</text>
</comment>
<dbReference type="Proteomes" id="UP000014115">
    <property type="component" value="Unassembled WGS sequence"/>
</dbReference>
<dbReference type="OrthoDB" id="5795846at2"/>
<dbReference type="EMBL" id="AMRG01000013">
    <property type="protein sequence ID" value="EKE81540.1"/>
    <property type="molecule type" value="Genomic_DNA"/>
</dbReference>
<dbReference type="AlphaFoldDB" id="K2KV99"/>
<dbReference type="STRING" id="740709.A10D4_10696"/>
<accession>K2KV99</accession>
<reference evidence="1 2" key="1">
    <citation type="journal article" date="2012" name="J. Bacteriol.">
        <title>Genome Sequence of Idiomarina xiamenensis Type Strain 10-D-4.</title>
        <authorList>
            <person name="Lai Q."/>
            <person name="Wang L."/>
            <person name="Wang W."/>
            <person name="Shao Z."/>
        </authorList>
    </citation>
    <scope>NUCLEOTIDE SEQUENCE [LARGE SCALE GENOMIC DNA]</scope>
    <source>
        <strain evidence="1 2">10-D-4</strain>
    </source>
</reference>
<dbReference type="Pfam" id="PF09523">
    <property type="entry name" value="DUF2390"/>
    <property type="match status" value="1"/>
</dbReference>
<dbReference type="PATRIC" id="fig|740709.3.peg.2162"/>
<dbReference type="RefSeq" id="WP_008489471.1">
    <property type="nucleotide sequence ID" value="NZ_AMRG01000013.1"/>
</dbReference>
<sequence>MSNNAVLDVSRFWQYSYHRYSQPGNAEQLLSWQQTYGINVNLLLFTGYCQRHRLAQDSQLWRQLAQRAEGVNTAQFREQRRHWQRTELTPLAEQQLKQHLLAAELLFERREQQLIVDTYRHYRGRFDQQLEHFWDSYGIDSAQLHAWLAENA</sequence>
<evidence type="ECO:0000313" key="1">
    <source>
        <dbReference type="EMBL" id="EKE81540.1"/>
    </source>
</evidence>
<gene>
    <name evidence="1" type="ORF">A10D4_10696</name>
</gene>
<name>K2KV99_9GAMM</name>